<reference evidence="2" key="1">
    <citation type="submission" date="2015-01" db="EMBL/GenBank/DDBJ databases">
        <authorList>
            <person name="Durling Mikael"/>
        </authorList>
    </citation>
    <scope>NUCLEOTIDE SEQUENCE</scope>
</reference>
<feature type="compositionally biased region" description="Acidic residues" evidence="1">
    <location>
        <begin position="129"/>
        <end position="141"/>
    </location>
</feature>
<dbReference type="AlphaFoldDB" id="A0A0B7K3H9"/>
<evidence type="ECO:0000313" key="2">
    <source>
        <dbReference type="EMBL" id="CEO49231.1"/>
    </source>
</evidence>
<feature type="compositionally biased region" description="Acidic residues" evidence="1">
    <location>
        <begin position="60"/>
        <end position="70"/>
    </location>
</feature>
<gene>
    <name evidence="2" type="ORF">BN869_000005288_1</name>
</gene>
<sequence length="218" mass="25123">MVYLICIPSPFATAGFIDAQSGELSSNQAMVDKEPSTIYNPHFSSASNDETVNNQASPPAEEEEQDEDDSDRLFHIVTPDPKEYSPVTHSETKESYYFLKLGRGRDYDDYQEARRHNPVISIVVGDIPQAEEEEEEEEDEGKPDLNEWYKVIPKSEDELEEEDEESEAPEAWTHDDLRSNLIAQQKALANEENEEYEQLMQQLLEMCNIRQETDIDRQ</sequence>
<evidence type="ECO:0000256" key="1">
    <source>
        <dbReference type="SAM" id="MobiDB-lite"/>
    </source>
</evidence>
<feature type="compositionally biased region" description="Polar residues" evidence="1">
    <location>
        <begin position="37"/>
        <end position="54"/>
    </location>
</feature>
<feature type="region of interest" description="Disordered" evidence="1">
    <location>
        <begin position="128"/>
        <end position="177"/>
    </location>
</feature>
<feature type="region of interest" description="Disordered" evidence="1">
    <location>
        <begin position="30"/>
        <end position="89"/>
    </location>
</feature>
<protein>
    <submittedName>
        <fullName evidence="2">Uncharacterized protein</fullName>
    </submittedName>
</protein>
<proteinExistence type="predicted"/>
<name>A0A0B7K3H9_BIOOC</name>
<organism evidence="2">
    <name type="scientific">Bionectria ochroleuca</name>
    <name type="common">Gliocladium roseum</name>
    <dbReference type="NCBI Taxonomy" id="29856"/>
    <lineage>
        <taxon>Eukaryota</taxon>
        <taxon>Fungi</taxon>
        <taxon>Dikarya</taxon>
        <taxon>Ascomycota</taxon>
        <taxon>Pezizomycotina</taxon>
        <taxon>Sordariomycetes</taxon>
        <taxon>Hypocreomycetidae</taxon>
        <taxon>Hypocreales</taxon>
        <taxon>Bionectriaceae</taxon>
        <taxon>Clonostachys</taxon>
    </lineage>
</organism>
<accession>A0A0B7K3H9</accession>
<dbReference type="EMBL" id="CDPU01000013">
    <property type="protein sequence ID" value="CEO49231.1"/>
    <property type="molecule type" value="Genomic_DNA"/>
</dbReference>
<feature type="compositionally biased region" description="Acidic residues" evidence="1">
    <location>
        <begin position="157"/>
        <end position="168"/>
    </location>
</feature>